<organism evidence="7 8">
    <name type="scientific">Alicycliphilus denitrificans</name>
    <dbReference type="NCBI Taxonomy" id="179636"/>
    <lineage>
        <taxon>Bacteria</taxon>
        <taxon>Pseudomonadati</taxon>
        <taxon>Pseudomonadota</taxon>
        <taxon>Betaproteobacteria</taxon>
        <taxon>Burkholderiales</taxon>
        <taxon>Comamonadaceae</taxon>
        <taxon>Alicycliphilus</taxon>
    </lineage>
</organism>
<dbReference type="EMBL" id="NKDB02000001">
    <property type="protein sequence ID" value="RKJ98582.1"/>
    <property type="molecule type" value="Genomic_DNA"/>
</dbReference>
<evidence type="ECO:0000256" key="1">
    <source>
        <dbReference type="ARBA" id="ARBA00009018"/>
    </source>
</evidence>
<comment type="subcellular location">
    <subcellularLocation>
        <location evidence="5">Cytoplasm</location>
    </subcellularLocation>
</comment>
<dbReference type="PANTHER" id="PTHR10695:SF46">
    <property type="entry name" value="BIFUNCTIONAL COENZYME A SYNTHASE-RELATED"/>
    <property type="match status" value="1"/>
</dbReference>
<comment type="function">
    <text evidence="5">Catalyzes the phosphorylation of the 3'-hydroxyl group of dephosphocoenzyme A to form coenzyme A.</text>
</comment>
<name>A0A3R7F0N9_9BURK</name>
<accession>A0A3R7F0N9</accession>
<dbReference type="AlphaFoldDB" id="A0A3R7F0N9"/>
<keyword evidence="3 5" id="KW-0067">ATP-binding</keyword>
<feature type="binding site" evidence="5">
    <location>
        <begin position="23"/>
        <end position="28"/>
    </location>
    <ligand>
        <name>ATP</name>
        <dbReference type="ChEBI" id="CHEBI:30616"/>
    </ligand>
</feature>
<keyword evidence="2 5" id="KW-0547">Nucleotide-binding</keyword>
<keyword evidence="5 7" id="KW-0418">Kinase</keyword>
<dbReference type="Pfam" id="PF01121">
    <property type="entry name" value="CoaE"/>
    <property type="match status" value="1"/>
</dbReference>
<dbReference type="CDD" id="cd02022">
    <property type="entry name" value="DPCK"/>
    <property type="match status" value="1"/>
</dbReference>
<protein>
    <recommendedName>
        <fullName evidence="5 6">Dephospho-CoA kinase</fullName>
        <ecNumber evidence="5 6">2.7.1.24</ecNumber>
    </recommendedName>
    <alternativeName>
        <fullName evidence="5">Dephosphocoenzyme A kinase</fullName>
    </alternativeName>
</protein>
<reference evidence="7 8" key="1">
    <citation type="submission" date="2018-09" db="EMBL/GenBank/DDBJ databases">
        <title>Genome comparison of Alicycliphilus sp. BQ1, a polyurethanolytic bacterium, with its closest phylogenetic relatives Alicycliphilus denitrificans BC and K601, unable to attack polyurethane.</title>
        <authorList>
            <person name="Loza-Tavera H."/>
            <person name="Lozano L."/>
            <person name="Cevallos M."/>
            <person name="Maya-Lucas O."/>
            <person name="Garcia-Mena J."/>
            <person name="Hernandez J."/>
        </authorList>
    </citation>
    <scope>NUCLEOTIDE SEQUENCE [LARGE SCALE GENOMIC DNA]</scope>
    <source>
        <strain evidence="7 8">BQ1</strain>
    </source>
</reference>
<dbReference type="RefSeq" id="WP_094434741.1">
    <property type="nucleotide sequence ID" value="NZ_NKDB02000001.1"/>
</dbReference>
<dbReference type="GO" id="GO:0004140">
    <property type="term" value="F:dephospho-CoA kinase activity"/>
    <property type="evidence" value="ECO:0007669"/>
    <property type="project" value="UniProtKB-UniRule"/>
</dbReference>
<evidence type="ECO:0000256" key="6">
    <source>
        <dbReference type="NCBIfam" id="TIGR00152"/>
    </source>
</evidence>
<dbReference type="InterPro" id="IPR027417">
    <property type="entry name" value="P-loop_NTPase"/>
</dbReference>
<dbReference type="InterPro" id="IPR001977">
    <property type="entry name" value="Depp_CoAkinase"/>
</dbReference>
<keyword evidence="5 7" id="KW-0808">Transferase</keyword>
<dbReference type="UniPathway" id="UPA00241">
    <property type="reaction ID" value="UER00356"/>
</dbReference>
<evidence type="ECO:0000256" key="5">
    <source>
        <dbReference type="HAMAP-Rule" id="MF_00376"/>
    </source>
</evidence>
<dbReference type="EC" id="2.7.1.24" evidence="5 6"/>
<evidence type="ECO:0000313" key="8">
    <source>
        <dbReference type="Proteomes" id="UP000216225"/>
    </source>
</evidence>
<dbReference type="PANTHER" id="PTHR10695">
    <property type="entry name" value="DEPHOSPHO-COA KINASE-RELATED"/>
    <property type="match status" value="1"/>
</dbReference>
<comment type="caution">
    <text evidence="7">The sequence shown here is derived from an EMBL/GenBank/DDBJ whole genome shotgun (WGS) entry which is preliminary data.</text>
</comment>
<keyword evidence="4 5" id="KW-0173">Coenzyme A biosynthesis</keyword>
<dbReference type="HAMAP" id="MF_00376">
    <property type="entry name" value="Dephospho_CoA_kinase"/>
    <property type="match status" value="1"/>
</dbReference>
<sequence>MAGAHGTTTRPRPVRLGVTGGIGSGKSTFAAMLQACGAALIDADGIARSVTQPGGAAIAAIRARFGPDYIDTQGALDRARMRALVFADAGAKERLEAIVHPLVGSAIAQAAAAAGRAGHRLIVFDIPLLTESGRWPRELDAVLVVDCREDTQVARVRARSGLAEDAVRAIMATQSSRATRRAAADFVVYNDGLALPDLQTMAHRVAASFGL</sequence>
<dbReference type="SUPFAM" id="SSF52540">
    <property type="entry name" value="P-loop containing nucleoside triphosphate hydrolases"/>
    <property type="match status" value="1"/>
</dbReference>
<dbReference type="PROSITE" id="PS51219">
    <property type="entry name" value="DPCK"/>
    <property type="match status" value="1"/>
</dbReference>
<evidence type="ECO:0000313" key="7">
    <source>
        <dbReference type="EMBL" id="RKJ98582.1"/>
    </source>
</evidence>
<dbReference type="GO" id="GO:0005737">
    <property type="term" value="C:cytoplasm"/>
    <property type="evidence" value="ECO:0007669"/>
    <property type="project" value="UniProtKB-SubCell"/>
</dbReference>
<evidence type="ECO:0000256" key="3">
    <source>
        <dbReference type="ARBA" id="ARBA00022840"/>
    </source>
</evidence>
<dbReference type="GO" id="GO:0015937">
    <property type="term" value="P:coenzyme A biosynthetic process"/>
    <property type="evidence" value="ECO:0007669"/>
    <property type="project" value="UniProtKB-UniRule"/>
</dbReference>
<dbReference type="NCBIfam" id="TIGR00152">
    <property type="entry name" value="dephospho-CoA kinase"/>
    <property type="match status" value="1"/>
</dbReference>
<proteinExistence type="inferred from homology"/>
<keyword evidence="5" id="KW-0963">Cytoplasm</keyword>
<dbReference type="Proteomes" id="UP000216225">
    <property type="component" value="Unassembled WGS sequence"/>
</dbReference>
<dbReference type="GO" id="GO:0005524">
    <property type="term" value="F:ATP binding"/>
    <property type="evidence" value="ECO:0007669"/>
    <property type="project" value="UniProtKB-UniRule"/>
</dbReference>
<dbReference type="Gene3D" id="3.40.50.300">
    <property type="entry name" value="P-loop containing nucleotide triphosphate hydrolases"/>
    <property type="match status" value="1"/>
</dbReference>
<evidence type="ECO:0000256" key="2">
    <source>
        <dbReference type="ARBA" id="ARBA00022741"/>
    </source>
</evidence>
<comment type="catalytic activity">
    <reaction evidence="5">
        <text>3'-dephospho-CoA + ATP = ADP + CoA + H(+)</text>
        <dbReference type="Rhea" id="RHEA:18245"/>
        <dbReference type="ChEBI" id="CHEBI:15378"/>
        <dbReference type="ChEBI" id="CHEBI:30616"/>
        <dbReference type="ChEBI" id="CHEBI:57287"/>
        <dbReference type="ChEBI" id="CHEBI:57328"/>
        <dbReference type="ChEBI" id="CHEBI:456216"/>
        <dbReference type="EC" id="2.7.1.24"/>
    </reaction>
</comment>
<comment type="similarity">
    <text evidence="1 5">Belongs to the CoaE family.</text>
</comment>
<gene>
    <name evidence="5" type="primary">coaE</name>
    <name evidence="7" type="ORF">CE154_002110</name>
</gene>
<evidence type="ECO:0000256" key="4">
    <source>
        <dbReference type="ARBA" id="ARBA00022993"/>
    </source>
</evidence>
<comment type="pathway">
    <text evidence="5">Cofactor biosynthesis; coenzyme A biosynthesis; CoA from (R)-pantothenate: step 5/5.</text>
</comment>